<dbReference type="GO" id="GO:0006099">
    <property type="term" value="P:tricarboxylic acid cycle"/>
    <property type="evidence" value="ECO:0007669"/>
    <property type="project" value="UniProtKB-UniRule"/>
</dbReference>
<feature type="binding site" description="in site B" evidence="3">
    <location>
        <begin position="123"/>
        <end position="126"/>
    </location>
    <ligand>
        <name>substrate</name>
    </ligand>
</feature>
<dbReference type="InterPro" id="IPR005677">
    <property type="entry name" value="Fum_hydII"/>
</dbReference>
<comment type="function">
    <text evidence="3">Involved in the TCA cycle. Catalyzes the stereospecific interconversion of fumarate to L-malate.</text>
</comment>
<dbReference type="Gene3D" id="1.10.40.30">
    <property type="entry name" value="Fumarase/aspartase (C-terminal domain)"/>
    <property type="match status" value="1"/>
</dbReference>
<feature type="binding site" evidence="3">
    <location>
        <begin position="133"/>
        <end position="135"/>
    </location>
    <ligand>
        <name>substrate</name>
    </ligand>
</feature>
<feature type="site" description="Important for catalytic activity" evidence="3">
    <location>
        <position position="325"/>
    </location>
</feature>
<dbReference type="InterPro" id="IPR024083">
    <property type="entry name" value="Fumarase/histidase_N"/>
</dbReference>
<feature type="active site" description="Proton donor/acceptor" evidence="3">
    <location>
        <position position="182"/>
    </location>
</feature>
<dbReference type="EC" id="4.2.1.2" evidence="3"/>
<dbReference type="FunFam" id="1.10.40.30:FF:000002">
    <property type="entry name" value="Fumarate hydratase class II"/>
    <property type="match status" value="1"/>
</dbReference>
<dbReference type="InterPro" id="IPR018951">
    <property type="entry name" value="Fumarase_C_C"/>
</dbReference>
<evidence type="ECO:0000256" key="3">
    <source>
        <dbReference type="HAMAP-Rule" id="MF_00743"/>
    </source>
</evidence>
<dbReference type="Pfam" id="PF00206">
    <property type="entry name" value="Lyase_1"/>
    <property type="match status" value="1"/>
</dbReference>
<evidence type="ECO:0000259" key="4">
    <source>
        <dbReference type="Pfam" id="PF00206"/>
    </source>
</evidence>
<dbReference type="AlphaFoldDB" id="A0A2A2FAD2"/>
<gene>
    <name evidence="6" type="primary">aspA</name>
    <name evidence="3" type="synonym">fumC</name>
    <name evidence="6" type="ORF">CK501_00075</name>
</gene>
<dbReference type="UniPathway" id="UPA00223">
    <property type="reaction ID" value="UER01007"/>
</dbReference>
<dbReference type="PRINTS" id="PR00145">
    <property type="entry name" value="ARGSUCLYASE"/>
</dbReference>
<dbReference type="InterPro" id="IPR022761">
    <property type="entry name" value="Fumarate_lyase_N"/>
</dbReference>
<comment type="miscellaneous">
    <text evidence="3">There are 2 substrate-binding sites: the catalytic A site, and the non-catalytic B site that may play a role in the transfer of substrate or product between the active site and the solvent. Alternatively, the B site may bind allosteric effectors.</text>
</comment>
<dbReference type="InterPro" id="IPR020557">
    <property type="entry name" value="Fumarate_lyase_CS"/>
</dbReference>
<dbReference type="PANTHER" id="PTHR42696">
    <property type="entry name" value="ASPARTATE AMMONIA-LYASE"/>
    <property type="match status" value="1"/>
</dbReference>
<dbReference type="SUPFAM" id="SSF48557">
    <property type="entry name" value="L-aspartase-like"/>
    <property type="match status" value="1"/>
</dbReference>
<comment type="caution">
    <text evidence="6">The sequence shown here is derived from an EMBL/GenBank/DDBJ whole genome shotgun (WGS) entry which is preliminary data.</text>
</comment>
<evidence type="ECO:0000259" key="5">
    <source>
        <dbReference type="Pfam" id="PF10415"/>
    </source>
</evidence>
<dbReference type="GO" id="GO:0004333">
    <property type="term" value="F:fumarate hydratase activity"/>
    <property type="evidence" value="ECO:0007669"/>
    <property type="project" value="UniProtKB-UniRule"/>
</dbReference>
<dbReference type="PANTHER" id="PTHR42696:SF2">
    <property type="entry name" value="ASPARTATE AMMONIA-LYASE"/>
    <property type="match status" value="1"/>
</dbReference>
<protein>
    <recommendedName>
        <fullName evidence="3">Fumarate hydratase class II</fullName>
        <shortName evidence="3">Fumarase C</shortName>
        <ecNumber evidence="3">4.2.1.2</ecNumber>
    </recommendedName>
    <alternativeName>
        <fullName evidence="3">Aerobic fumarase</fullName>
    </alternativeName>
    <alternativeName>
        <fullName evidence="3">Iron-independent fumarase</fullName>
    </alternativeName>
</protein>
<dbReference type="InterPro" id="IPR000362">
    <property type="entry name" value="Fumarate_lyase_fam"/>
</dbReference>
<sequence>MSDKRIEKDSLGEVEVPANALWAAQTQRAIDNFPVSGRPMPGAFIHAVVRIKRSAARANAVLGLLDADRAQAIETACDEVLGGAHADQFPVDVFQTGSGTSTNMNVNEVIARLASNHSSEPVNPNDHVNMSQSSNDVIPTAIHLSAVTEVHESLLPALDHLMQTIAGREKETESVVKTGRTHLMDAMPVTVAQELRTWRDQISNARDRLEQAAKDLLRIPQGGTAVGTGVNAHADFARLFAEELSALTDHHFTAMEHPFVGQSAIDAPVALSSAYRGLGTVVMKIANDLRWMNSGPIHGLGEITLPALQPGSSIMPGKVNPVIPESAAMVAAQVTGLDATVNTAGQSGNFQLNVMLPLVGWNLLEMNGLLSNTARVMADKAIAGFTVNSDVMAEAVGKNPVLVTTLNPVIGYAKAAEVAKKAYATGRSILDVAKEETDVPEDELRDLLDPIKQTKGGLPDA</sequence>
<dbReference type="FunFam" id="1.10.275.10:FF:000001">
    <property type="entry name" value="Fumarate hydratase, mitochondrial"/>
    <property type="match status" value="1"/>
</dbReference>
<dbReference type="GO" id="GO:0006106">
    <property type="term" value="P:fumarate metabolic process"/>
    <property type="evidence" value="ECO:0007669"/>
    <property type="project" value="InterPro"/>
</dbReference>
<dbReference type="GO" id="GO:0008797">
    <property type="term" value="F:aspartate ammonia-lyase activity"/>
    <property type="evidence" value="ECO:0007669"/>
    <property type="project" value="TreeGrafter"/>
</dbReference>
<dbReference type="GO" id="GO:0006531">
    <property type="term" value="P:aspartate metabolic process"/>
    <property type="evidence" value="ECO:0007669"/>
    <property type="project" value="TreeGrafter"/>
</dbReference>
<dbReference type="PROSITE" id="PS00163">
    <property type="entry name" value="FUMARATE_LYASES"/>
    <property type="match status" value="1"/>
</dbReference>
<reference evidence="6 7" key="1">
    <citation type="submission" date="2017-08" db="EMBL/GenBank/DDBJ databases">
        <title>Halovibrio sewagensis sp. nov., isolated from wastewater of high salinity.</title>
        <authorList>
            <person name="Dong X."/>
            <person name="Zhang G."/>
        </authorList>
    </citation>
    <scope>NUCLEOTIDE SEQUENCE [LARGE SCALE GENOMIC DNA]</scope>
    <source>
        <strain evidence="6 7">YL5-2</strain>
    </source>
</reference>
<feature type="binding site" evidence="3">
    <location>
        <begin position="318"/>
        <end position="320"/>
    </location>
    <ligand>
        <name>substrate</name>
    </ligand>
</feature>
<feature type="binding site" evidence="3">
    <location>
        <position position="181"/>
    </location>
    <ligand>
        <name>substrate</name>
    </ligand>
</feature>
<dbReference type="Pfam" id="PF10415">
    <property type="entry name" value="FumaraseC_C"/>
    <property type="match status" value="1"/>
</dbReference>
<keyword evidence="3" id="KW-0963">Cytoplasm</keyword>
<feature type="domain" description="Fumarate lyase N-terminal" evidence="4">
    <location>
        <begin position="12"/>
        <end position="336"/>
    </location>
</feature>
<evidence type="ECO:0000313" key="7">
    <source>
        <dbReference type="Proteomes" id="UP000218896"/>
    </source>
</evidence>
<dbReference type="HAMAP" id="MF_00743">
    <property type="entry name" value="FumaraseC"/>
    <property type="match status" value="1"/>
</dbReference>
<comment type="subcellular location">
    <subcellularLocation>
        <location evidence="3">Cytoplasm</location>
    </subcellularLocation>
</comment>
<dbReference type="OrthoDB" id="9802809at2"/>
<evidence type="ECO:0000313" key="6">
    <source>
        <dbReference type="EMBL" id="PAU81589.1"/>
    </source>
</evidence>
<dbReference type="InterPro" id="IPR008948">
    <property type="entry name" value="L-Aspartase-like"/>
</dbReference>
<dbReference type="Gene3D" id="1.20.200.10">
    <property type="entry name" value="Fumarase/aspartase (Central domain)"/>
    <property type="match status" value="1"/>
</dbReference>
<dbReference type="EMBL" id="NSKD01000001">
    <property type="protein sequence ID" value="PAU81589.1"/>
    <property type="molecule type" value="Genomic_DNA"/>
</dbReference>
<dbReference type="InterPro" id="IPR051546">
    <property type="entry name" value="Aspartate_Ammonia-Lyase"/>
</dbReference>
<dbReference type="RefSeq" id="WP_095615696.1">
    <property type="nucleotide sequence ID" value="NZ_NSKD01000001.1"/>
</dbReference>
<dbReference type="Proteomes" id="UP000218896">
    <property type="component" value="Unassembled WGS sequence"/>
</dbReference>
<evidence type="ECO:0000256" key="2">
    <source>
        <dbReference type="ARBA" id="ARBA00023239"/>
    </source>
</evidence>
<comment type="catalytic activity">
    <reaction evidence="3">
        <text>(S)-malate = fumarate + H2O</text>
        <dbReference type="Rhea" id="RHEA:12460"/>
        <dbReference type="ChEBI" id="CHEBI:15377"/>
        <dbReference type="ChEBI" id="CHEBI:15589"/>
        <dbReference type="ChEBI" id="CHEBI:29806"/>
        <dbReference type="EC" id="4.2.1.2"/>
    </reaction>
</comment>
<name>A0A2A2FAD2_9GAMM</name>
<dbReference type="GO" id="GO:0005829">
    <property type="term" value="C:cytosol"/>
    <property type="evidence" value="ECO:0007669"/>
    <property type="project" value="TreeGrafter"/>
</dbReference>
<feature type="binding site" evidence="3">
    <location>
        <position position="313"/>
    </location>
    <ligand>
        <name>substrate</name>
    </ligand>
</feature>
<accession>A0A2A2FAD2</accession>
<feature type="domain" description="Fumarase C C-terminal" evidence="5">
    <location>
        <begin position="402"/>
        <end position="452"/>
    </location>
</feature>
<evidence type="ECO:0000256" key="1">
    <source>
        <dbReference type="ARBA" id="ARBA00009084"/>
    </source>
</evidence>
<comment type="similarity">
    <text evidence="1 3">Belongs to the class-II fumarase/aspartase family. Fumarase subfamily.</text>
</comment>
<keyword evidence="7" id="KW-1185">Reference proteome</keyword>
<dbReference type="Gene3D" id="1.10.275.10">
    <property type="entry name" value="Fumarase/aspartase (N-terminal domain)"/>
    <property type="match status" value="1"/>
</dbReference>
<organism evidence="6 7">
    <name type="scientific">Halovibrio salipaludis</name>
    <dbReference type="NCBI Taxonomy" id="2032626"/>
    <lineage>
        <taxon>Bacteria</taxon>
        <taxon>Pseudomonadati</taxon>
        <taxon>Pseudomonadota</taxon>
        <taxon>Gammaproteobacteria</taxon>
        <taxon>Oceanospirillales</taxon>
        <taxon>Halomonadaceae</taxon>
        <taxon>Halovibrio</taxon>
    </lineage>
</organism>
<dbReference type="PRINTS" id="PR00149">
    <property type="entry name" value="FUMRATELYASE"/>
</dbReference>
<keyword evidence="3" id="KW-0816">Tricarboxylic acid cycle</keyword>
<dbReference type="FunFam" id="1.20.200.10:FF:000001">
    <property type="entry name" value="Fumarate hydratase, mitochondrial"/>
    <property type="match status" value="1"/>
</dbReference>
<feature type="active site" evidence="3">
    <location>
        <position position="312"/>
    </location>
</feature>
<comment type="subunit">
    <text evidence="3">Homotetramer.</text>
</comment>
<feature type="binding site" evidence="3">
    <location>
        <begin position="98"/>
        <end position="100"/>
    </location>
    <ligand>
        <name>substrate</name>
    </ligand>
</feature>
<comment type="pathway">
    <text evidence="3">Carbohydrate metabolism; tricarboxylic acid cycle; (S)-malate from fumarate: step 1/1.</text>
</comment>
<proteinExistence type="inferred from homology"/>
<keyword evidence="2 3" id="KW-0456">Lyase</keyword>